<keyword evidence="2" id="KW-1133">Transmembrane helix</keyword>
<organism evidence="3 4">
    <name type="scientific">Pseudanabaena mucicola FACHB-723</name>
    <dbReference type="NCBI Taxonomy" id="2692860"/>
    <lineage>
        <taxon>Bacteria</taxon>
        <taxon>Bacillati</taxon>
        <taxon>Cyanobacteriota</taxon>
        <taxon>Cyanophyceae</taxon>
        <taxon>Pseudanabaenales</taxon>
        <taxon>Pseudanabaenaceae</taxon>
        <taxon>Pseudanabaena</taxon>
    </lineage>
</organism>
<keyword evidence="4" id="KW-1185">Reference proteome</keyword>
<protein>
    <submittedName>
        <fullName evidence="3">TIGR04222 domain-containing membrane protein</fullName>
    </submittedName>
</protein>
<feature type="transmembrane region" description="Helical" evidence="2">
    <location>
        <begin position="457"/>
        <end position="475"/>
    </location>
</feature>
<dbReference type="InterPro" id="IPR026467">
    <property type="entry name" value="Ser/Gly_Cys_C_dom"/>
</dbReference>
<feature type="region of interest" description="Disordered" evidence="1">
    <location>
        <begin position="486"/>
        <end position="513"/>
    </location>
</feature>
<evidence type="ECO:0000256" key="1">
    <source>
        <dbReference type="SAM" id="MobiDB-lite"/>
    </source>
</evidence>
<feature type="transmembrane region" description="Helical" evidence="2">
    <location>
        <begin position="211"/>
        <end position="231"/>
    </location>
</feature>
<gene>
    <name evidence="3" type="ORF">H6F41_06645</name>
</gene>
<comment type="caution">
    <text evidence="3">The sequence shown here is derived from an EMBL/GenBank/DDBJ whole genome shotgun (WGS) entry which is preliminary data.</text>
</comment>
<evidence type="ECO:0000313" key="3">
    <source>
        <dbReference type="EMBL" id="MBD2187819.1"/>
    </source>
</evidence>
<name>A0ABR7ZVP0_9CYAN</name>
<proteinExistence type="predicted"/>
<dbReference type="EMBL" id="JACJQB010000008">
    <property type="protein sequence ID" value="MBD2187819.1"/>
    <property type="molecule type" value="Genomic_DNA"/>
</dbReference>
<dbReference type="RefSeq" id="WP_190402684.1">
    <property type="nucleotide sequence ID" value="NZ_JACJQB010000008.1"/>
</dbReference>
<sequence>MSNPLNCQIKLEEDNLDRKNAWDLQKLEIYQRIQKFSLDQDVPFSFSHRLARDNNWTQNYAQRVIIEYKRFVFLAIAAGHPVTPSDQVDQAWHLHLSYTRSYWQEFCPHVLQTELHHQPTKGGKSEKVKFHDWYSRTLESYRHFFEEEPPIDIWSTAKERFGQDLQFVRVNTSQNWIIPKFHFKDLLKFKDFLKPTIASIDSSNWQRRTTLLLILFLVSSAIAGCTVNPLNLGANDFLIFYFLLSVIVVYTSFLLKDYLRLPDGDPKQTYINLSPYEIAYLIGGDRRVIESAIASLFHKKQISIDAQNRTLTFSGSLSDVRDPIERAFVEAIQADETIDDQRRLSFSSKVLQNIRYGSDVISDRLVKLGLLLNPSQAFKAQVYPILLITALLILGITRIVLGILRNRPVGILITMVFLISLIVGVLYNIDSRRTRFGDRMIKHLRANQARVKDKSQVALIVALSGIFAIMGDQFVDLRTFLYPPSNSSSDSFSGSDNDSFSSSDSGDSGGGGCGGCGGCGGGGD</sequence>
<accession>A0ABR7ZVP0</accession>
<feature type="compositionally biased region" description="Low complexity" evidence="1">
    <location>
        <begin position="486"/>
        <end position="506"/>
    </location>
</feature>
<dbReference type="Proteomes" id="UP000642094">
    <property type="component" value="Unassembled WGS sequence"/>
</dbReference>
<dbReference type="NCBIfam" id="TIGR04222">
    <property type="entry name" value="near_uncomplex"/>
    <property type="match status" value="1"/>
</dbReference>
<feature type="transmembrane region" description="Helical" evidence="2">
    <location>
        <begin position="237"/>
        <end position="255"/>
    </location>
</feature>
<keyword evidence="2" id="KW-0472">Membrane</keyword>
<reference evidence="3 4" key="1">
    <citation type="journal article" date="2020" name="ISME J.">
        <title>Comparative genomics reveals insights into cyanobacterial evolution and habitat adaptation.</title>
        <authorList>
            <person name="Chen M.Y."/>
            <person name="Teng W.K."/>
            <person name="Zhao L."/>
            <person name="Hu C.X."/>
            <person name="Zhou Y.K."/>
            <person name="Han B.P."/>
            <person name="Song L.R."/>
            <person name="Shu W.S."/>
        </authorList>
    </citation>
    <scope>NUCLEOTIDE SEQUENCE [LARGE SCALE GENOMIC DNA]</scope>
    <source>
        <strain evidence="3 4">FACHB-723</strain>
    </source>
</reference>
<evidence type="ECO:0000256" key="2">
    <source>
        <dbReference type="SAM" id="Phobius"/>
    </source>
</evidence>
<feature type="transmembrane region" description="Helical" evidence="2">
    <location>
        <begin position="382"/>
        <end position="403"/>
    </location>
</feature>
<feature type="transmembrane region" description="Helical" evidence="2">
    <location>
        <begin position="409"/>
        <end position="429"/>
    </location>
</feature>
<evidence type="ECO:0000313" key="4">
    <source>
        <dbReference type="Proteomes" id="UP000642094"/>
    </source>
</evidence>
<keyword evidence="2" id="KW-0812">Transmembrane</keyword>